<dbReference type="EMBL" id="BDDD01001902">
    <property type="protein sequence ID" value="GAV79001.1"/>
    <property type="molecule type" value="Genomic_DNA"/>
</dbReference>
<dbReference type="InParanoid" id="A0A1Q3CG13"/>
<reference evidence="2" key="1">
    <citation type="submission" date="2016-04" db="EMBL/GenBank/DDBJ databases">
        <title>Cephalotus genome sequencing.</title>
        <authorList>
            <person name="Fukushima K."/>
            <person name="Hasebe M."/>
            <person name="Fang X."/>
        </authorList>
    </citation>
    <scope>NUCLEOTIDE SEQUENCE [LARGE SCALE GENOMIC DNA]</scope>
    <source>
        <strain evidence="2">cv. St1</strain>
    </source>
</reference>
<evidence type="ECO:0000313" key="2">
    <source>
        <dbReference type="Proteomes" id="UP000187406"/>
    </source>
</evidence>
<keyword evidence="2" id="KW-1185">Reference proteome</keyword>
<organism evidence="1 2">
    <name type="scientific">Cephalotus follicularis</name>
    <name type="common">Albany pitcher plant</name>
    <dbReference type="NCBI Taxonomy" id="3775"/>
    <lineage>
        <taxon>Eukaryota</taxon>
        <taxon>Viridiplantae</taxon>
        <taxon>Streptophyta</taxon>
        <taxon>Embryophyta</taxon>
        <taxon>Tracheophyta</taxon>
        <taxon>Spermatophyta</taxon>
        <taxon>Magnoliopsida</taxon>
        <taxon>eudicotyledons</taxon>
        <taxon>Gunneridae</taxon>
        <taxon>Pentapetalae</taxon>
        <taxon>rosids</taxon>
        <taxon>fabids</taxon>
        <taxon>Oxalidales</taxon>
        <taxon>Cephalotaceae</taxon>
        <taxon>Cephalotus</taxon>
    </lineage>
</organism>
<protein>
    <submittedName>
        <fullName evidence="1">UBN2 domain-containing protein</fullName>
    </submittedName>
</protein>
<gene>
    <name evidence="1" type="ORF">CFOL_v3_22466</name>
</gene>
<sequence>MAEPKHRPSAQHMRDHEAYQAWKKKNSIACVTLLCCMQDDPMCEFEGFETIEHMWVAMKYKFRGTSTTKLRRLTIKFDTYQKHQNCSMRQHLQDTSNMIQKLKTTGIP</sequence>
<dbReference type="AlphaFoldDB" id="A0A1Q3CG13"/>
<dbReference type="Pfam" id="PF14223">
    <property type="entry name" value="Retrotran_gag_2"/>
    <property type="match status" value="1"/>
</dbReference>
<proteinExistence type="predicted"/>
<name>A0A1Q3CG13_CEPFO</name>
<accession>A0A1Q3CG13</accession>
<dbReference type="Proteomes" id="UP000187406">
    <property type="component" value="Unassembled WGS sequence"/>
</dbReference>
<comment type="caution">
    <text evidence="1">The sequence shown here is derived from an EMBL/GenBank/DDBJ whole genome shotgun (WGS) entry which is preliminary data.</text>
</comment>
<dbReference type="OrthoDB" id="1909174at2759"/>
<evidence type="ECO:0000313" key="1">
    <source>
        <dbReference type="EMBL" id="GAV79001.1"/>
    </source>
</evidence>